<dbReference type="Proteomes" id="UP001580430">
    <property type="component" value="Unassembled WGS sequence"/>
</dbReference>
<dbReference type="Gene3D" id="2.60.120.260">
    <property type="entry name" value="Galactose-binding domain-like"/>
    <property type="match status" value="1"/>
</dbReference>
<evidence type="ECO:0000256" key="2">
    <source>
        <dbReference type="SAM" id="SignalP"/>
    </source>
</evidence>
<keyword evidence="4" id="KW-1185">Reference proteome</keyword>
<name>A0ABV5C8K4_9BACL</name>
<reference evidence="3 4" key="1">
    <citation type="submission" date="2024-09" db="EMBL/GenBank/DDBJ databases">
        <title>Paenibacillus zeirhizospherea sp. nov., isolated from surface of the maize (Zea mays) roots in a horticulture field, Hungary.</title>
        <authorList>
            <person name="Marton D."/>
            <person name="Farkas M."/>
            <person name="Bedics A."/>
            <person name="Toth E."/>
            <person name="Tancsics A."/>
            <person name="Boka K."/>
            <person name="Marati G."/>
            <person name="Kriszt B."/>
            <person name="Cserhati M."/>
        </authorList>
    </citation>
    <scope>NUCLEOTIDE SEQUENCE [LARGE SCALE GENOMIC DNA]</scope>
    <source>
        <strain evidence="3 4">JCM 18446</strain>
    </source>
</reference>
<sequence>MQKLSKVLFLFTLSLTLFLSYNLSKASAAAVGQQLNSPESGWTRYSANSSFLKYISGWYHDTDEKAKIAYSGAKTGGTGELEYNFKGTGLRILTAVNYSYSKKVAVSIDGNVEYFSPHNASVRDYNYNILVYEKNDLEMGVHQVKMWTVEPSTNTLGNDYRLYSIDVIGELTHEEPNTEDPGTGEPTGPEDPTIPEEPSDPEPNGDRAILVITMVNGLEKEYDLSLSEVNSFIDWYDAKDAGSGSSKFAIDKHNNNIGPFKSRIDYVIFNNILTFEVNAYN</sequence>
<feature type="compositionally biased region" description="Low complexity" evidence="1">
    <location>
        <begin position="179"/>
        <end position="191"/>
    </location>
</feature>
<protein>
    <submittedName>
        <fullName evidence="3">Uncharacterized protein</fullName>
    </submittedName>
</protein>
<evidence type="ECO:0000256" key="1">
    <source>
        <dbReference type="SAM" id="MobiDB-lite"/>
    </source>
</evidence>
<feature type="region of interest" description="Disordered" evidence="1">
    <location>
        <begin position="173"/>
        <end position="206"/>
    </location>
</feature>
<dbReference type="EMBL" id="JBHIRY010000047">
    <property type="protein sequence ID" value="MFB5763845.1"/>
    <property type="molecule type" value="Genomic_DNA"/>
</dbReference>
<proteinExistence type="predicted"/>
<feature type="chain" id="PRO_5046948188" evidence="2">
    <location>
        <begin position="29"/>
        <end position="281"/>
    </location>
</feature>
<dbReference type="RefSeq" id="WP_375522851.1">
    <property type="nucleotide sequence ID" value="NZ_JBHIRY010000047.1"/>
</dbReference>
<evidence type="ECO:0000313" key="4">
    <source>
        <dbReference type="Proteomes" id="UP001580430"/>
    </source>
</evidence>
<organism evidence="3 4">
    <name type="scientific">Paenibacillus medicaginis</name>
    <dbReference type="NCBI Taxonomy" id="1470560"/>
    <lineage>
        <taxon>Bacteria</taxon>
        <taxon>Bacillati</taxon>
        <taxon>Bacillota</taxon>
        <taxon>Bacilli</taxon>
        <taxon>Bacillales</taxon>
        <taxon>Paenibacillaceae</taxon>
        <taxon>Paenibacillus</taxon>
    </lineage>
</organism>
<evidence type="ECO:0000313" key="3">
    <source>
        <dbReference type="EMBL" id="MFB5763845.1"/>
    </source>
</evidence>
<accession>A0ABV5C8K4</accession>
<keyword evidence="2" id="KW-0732">Signal</keyword>
<gene>
    <name evidence="3" type="ORF">ACE5LO_26140</name>
</gene>
<feature type="signal peptide" evidence="2">
    <location>
        <begin position="1"/>
        <end position="28"/>
    </location>
</feature>
<comment type="caution">
    <text evidence="3">The sequence shown here is derived from an EMBL/GenBank/DDBJ whole genome shotgun (WGS) entry which is preliminary data.</text>
</comment>